<organism evidence="1 2">
    <name type="scientific">Diploptera punctata</name>
    <name type="common">Pacific beetle cockroach</name>
    <dbReference type="NCBI Taxonomy" id="6984"/>
    <lineage>
        <taxon>Eukaryota</taxon>
        <taxon>Metazoa</taxon>
        <taxon>Ecdysozoa</taxon>
        <taxon>Arthropoda</taxon>
        <taxon>Hexapoda</taxon>
        <taxon>Insecta</taxon>
        <taxon>Pterygota</taxon>
        <taxon>Neoptera</taxon>
        <taxon>Polyneoptera</taxon>
        <taxon>Dictyoptera</taxon>
        <taxon>Blattodea</taxon>
        <taxon>Blaberoidea</taxon>
        <taxon>Blaberidae</taxon>
        <taxon>Diplopterinae</taxon>
        <taxon>Diploptera</taxon>
    </lineage>
</organism>
<reference evidence="1" key="1">
    <citation type="journal article" date="2023" name="IScience">
        <title>Live-bearing cockroach genome reveals convergent evolutionary mechanisms linked to viviparity in insects and beyond.</title>
        <authorList>
            <person name="Fouks B."/>
            <person name="Harrison M.C."/>
            <person name="Mikhailova A.A."/>
            <person name="Marchal E."/>
            <person name="English S."/>
            <person name="Carruthers M."/>
            <person name="Jennings E.C."/>
            <person name="Chiamaka E.L."/>
            <person name="Frigard R.A."/>
            <person name="Pippel M."/>
            <person name="Attardo G.M."/>
            <person name="Benoit J.B."/>
            <person name="Bornberg-Bauer E."/>
            <person name="Tobe S.S."/>
        </authorList>
    </citation>
    <scope>NUCLEOTIDE SEQUENCE</scope>
    <source>
        <strain evidence="1">Stay&amp;Tobe</strain>
    </source>
</reference>
<protein>
    <submittedName>
        <fullName evidence="1">Uncharacterized protein</fullName>
    </submittedName>
</protein>
<sequence>AFAHSSVNTVYNILFLNKMNIFMIRLKLTGLATYRYKTCSCDVTTYLAVTVLKFLQISSSNYFCIFPVECRLSRPWRVLLGVFPGRKIYL</sequence>
<dbReference type="EMBL" id="JASPKZ010001576">
    <property type="protein sequence ID" value="KAJ9597929.1"/>
    <property type="molecule type" value="Genomic_DNA"/>
</dbReference>
<evidence type="ECO:0000313" key="2">
    <source>
        <dbReference type="Proteomes" id="UP001233999"/>
    </source>
</evidence>
<reference evidence="1" key="2">
    <citation type="submission" date="2023-05" db="EMBL/GenBank/DDBJ databases">
        <authorList>
            <person name="Fouks B."/>
        </authorList>
    </citation>
    <scope>NUCLEOTIDE SEQUENCE</scope>
    <source>
        <strain evidence="1">Stay&amp;Tobe</strain>
        <tissue evidence="1">Testes</tissue>
    </source>
</reference>
<dbReference type="Proteomes" id="UP001233999">
    <property type="component" value="Unassembled WGS sequence"/>
</dbReference>
<keyword evidence="2" id="KW-1185">Reference proteome</keyword>
<feature type="non-terminal residue" evidence="1">
    <location>
        <position position="90"/>
    </location>
</feature>
<dbReference type="AlphaFoldDB" id="A0AAD8EQ49"/>
<name>A0AAD8EQ49_DIPPU</name>
<feature type="non-terminal residue" evidence="1">
    <location>
        <position position="1"/>
    </location>
</feature>
<gene>
    <name evidence="1" type="ORF">L9F63_011216</name>
</gene>
<comment type="caution">
    <text evidence="1">The sequence shown here is derived from an EMBL/GenBank/DDBJ whole genome shotgun (WGS) entry which is preliminary data.</text>
</comment>
<accession>A0AAD8EQ49</accession>
<proteinExistence type="predicted"/>
<evidence type="ECO:0000313" key="1">
    <source>
        <dbReference type="EMBL" id="KAJ9597929.1"/>
    </source>
</evidence>